<sequence length="291" mass="33366">MFPKEGENSTSLDITSVKEDDFKVTEDLINGIRIKTFFPNDGIFVTRVLDSGTLTWDGVDDEECTSCVIYTRGGFACLLELTIKTETSVRFAYFEKKGGNEWKRISETSFSEKFDKMEESYLKRRPINLLSTRKDSSKESSLRGSQSEDETAATTEASAEEAESAGASSSHPPYLYNEKNTSATLDLANVDKYKTYVYDTTYNGLTLTSYRARDNVHFNKVVDGNIPIWEAQEGDKGILCEYYSEVGYFTLFLIRYKSGDSYYFKYYVKENDIWISIDKKAFYNRLNFLNF</sequence>
<evidence type="ECO:0000313" key="3">
    <source>
        <dbReference type="Proteomes" id="UP000031512"/>
    </source>
</evidence>
<organism evidence="2 3">
    <name type="scientific">Theileria equi strain WA</name>
    <dbReference type="NCBI Taxonomy" id="1537102"/>
    <lineage>
        <taxon>Eukaryota</taxon>
        <taxon>Sar</taxon>
        <taxon>Alveolata</taxon>
        <taxon>Apicomplexa</taxon>
        <taxon>Aconoidasida</taxon>
        <taxon>Piroplasmida</taxon>
        <taxon>Theileriidae</taxon>
        <taxon>Theileria</taxon>
    </lineage>
</organism>
<dbReference type="EMBL" id="CP001669">
    <property type="protein sequence ID" value="AFZ79370.1"/>
    <property type="molecule type" value="Genomic_DNA"/>
</dbReference>
<dbReference type="KEGG" id="beq:BEWA_022180"/>
<evidence type="ECO:0000313" key="2">
    <source>
        <dbReference type="EMBL" id="AFZ79370.1"/>
    </source>
</evidence>
<feature type="region of interest" description="Disordered" evidence="1">
    <location>
        <begin position="133"/>
        <end position="175"/>
    </location>
</feature>
<name>L0AV06_THEEQ</name>
<gene>
    <name evidence="2" type="ORF">BEWA_022180</name>
</gene>
<evidence type="ECO:0000256" key="1">
    <source>
        <dbReference type="SAM" id="MobiDB-lite"/>
    </source>
</evidence>
<dbReference type="InterPro" id="IPR007480">
    <property type="entry name" value="DUF529"/>
</dbReference>
<dbReference type="RefSeq" id="XP_004829036.1">
    <property type="nucleotide sequence ID" value="XM_004828979.1"/>
</dbReference>
<dbReference type="Pfam" id="PF04385">
    <property type="entry name" value="FAINT"/>
    <property type="match status" value="2"/>
</dbReference>
<protein>
    <submittedName>
        <fullName evidence="2">Uncharacterized protein</fullName>
    </submittedName>
</protein>
<proteinExistence type="predicted"/>
<dbReference type="VEuPathDB" id="PiroplasmaDB:BEWA_022180"/>
<reference evidence="2 3" key="1">
    <citation type="journal article" date="2012" name="BMC Genomics">
        <title>Comparative genomic analysis and phylogenetic position of Theileria equi.</title>
        <authorList>
            <person name="Kappmeyer L.S."/>
            <person name="Thiagarajan M."/>
            <person name="Herndon D.R."/>
            <person name="Ramsay J.D."/>
            <person name="Caler E."/>
            <person name="Djikeng A."/>
            <person name="Gillespie J.J."/>
            <person name="Lau A.O."/>
            <person name="Roalson E.H."/>
            <person name="Silva J.C."/>
            <person name="Silva M.G."/>
            <person name="Suarez C.E."/>
            <person name="Ueti M.W."/>
            <person name="Nene V.M."/>
            <person name="Mealey R.H."/>
            <person name="Knowles D.P."/>
            <person name="Brayton K.A."/>
        </authorList>
    </citation>
    <scope>NUCLEOTIDE SEQUENCE [LARGE SCALE GENOMIC DNA]</scope>
    <source>
        <strain evidence="2 3">WA</strain>
    </source>
</reference>
<dbReference type="Proteomes" id="UP000031512">
    <property type="component" value="Chromosome 1"/>
</dbReference>
<accession>L0AV06</accession>
<dbReference type="AlphaFoldDB" id="L0AV06"/>
<dbReference type="GeneID" id="15803585"/>
<keyword evidence="3" id="KW-1185">Reference proteome</keyword>